<dbReference type="InterPro" id="IPR011010">
    <property type="entry name" value="DNA_brk_join_enz"/>
</dbReference>
<dbReference type="GO" id="GO:0006310">
    <property type="term" value="P:DNA recombination"/>
    <property type="evidence" value="ECO:0007669"/>
    <property type="project" value="UniProtKB-KW"/>
</dbReference>
<evidence type="ECO:0000259" key="4">
    <source>
        <dbReference type="PROSITE" id="PS51898"/>
    </source>
</evidence>
<dbReference type="InterPro" id="IPR013762">
    <property type="entry name" value="Integrase-like_cat_sf"/>
</dbReference>
<keyword evidence="2" id="KW-0238">DNA-binding</keyword>
<dbReference type="PANTHER" id="PTHR30349:SF88">
    <property type="entry name" value="BLL1584 PROTEIN"/>
    <property type="match status" value="1"/>
</dbReference>
<name>A0A848F5J4_9BURK</name>
<dbReference type="Proteomes" id="UP000574067">
    <property type="component" value="Unassembled WGS sequence"/>
</dbReference>
<dbReference type="PROSITE" id="PS51898">
    <property type="entry name" value="TYR_RECOMBINASE"/>
    <property type="match status" value="1"/>
</dbReference>
<dbReference type="RefSeq" id="WP_169158748.1">
    <property type="nucleotide sequence ID" value="NZ_JABBFW010000001.1"/>
</dbReference>
<dbReference type="Gene3D" id="1.10.443.10">
    <property type="entry name" value="Intergrase catalytic core"/>
    <property type="match status" value="1"/>
</dbReference>
<feature type="domain" description="Tyr recombinase" evidence="4">
    <location>
        <begin position="207"/>
        <end position="379"/>
    </location>
</feature>
<organism evidence="5 6">
    <name type="scientific">Azohydromonas caseinilytica</name>
    <dbReference type="NCBI Taxonomy" id="2728836"/>
    <lineage>
        <taxon>Bacteria</taxon>
        <taxon>Pseudomonadati</taxon>
        <taxon>Pseudomonadota</taxon>
        <taxon>Betaproteobacteria</taxon>
        <taxon>Burkholderiales</taxon>
        <taxon>Sphaerotilaceae</taxon>
        <taxon>Azohydromonas</taxon>
    </lineage>
</organism>
<evidence type="ECO:0000256" key="1">
    <source>
        <dbReference type="ARBA" id="ARBA00022908"/>
    </source>
</evidence>
<protein>
    <submittedName>
        <fullName evidence="5">Tyrosine-type recombinase/integrase</fullName>
    </submittedName>
</protein>
<evidence type="ECO:0000313" key="6">
    <source>
        <dbReference type="Proteomes" id="UP000574067"/>
    </source>
</evidence>
<reference evidence="5 6" key="1">
    <citation type="submission" date="2020-04" db="EMBL/GenBank/DDBJ databases">
        <title>Azohydromonas sp. isolated from soil.</title>
        <authorList>
            <person name="Dahal R.H."/>
        </authorList>
    </citation>
    <scope>NUCLEOTIDE SEQUENCE [LARGE SCALE GENOMIC DNA]</scope>
    <source>
        <strain evidence="5 6">G-1-1-14</strain>
    </source>
</reference>
<dbReference type="InterPro" id="IPR010998">
    <property type="entry name" value="Integrase_recombinase_N"/>
</dbReference>
<dbReference type="InterPro" id="IPR002104">
    <property type="entry name" value="Integrase_catalytic"/>
</dbReference>
<keyword evidence="6" id="KW-1185">Reference proteome</keyword>
<dbReference type="GO" id="GO:0003677">
    <property type="term" value="F:DNA binding"/>
    <property type="evidence" value="ECO:0007669"/>
    <property type="project" value="UniProtKB-KW"/>
</dbReference>
<dbReference type="Pfam" id="PF00589">
    <property type="entry name" value="Phage_integrase"/>
    <property type="match status" value="1"/>
</dbReference>
<dbReference type="EMBL" id="JABBFW010000001">
    <property type="protein sequence ID" value="NML13869.1"/>
    <property type="molecule type" value="Genomic_DNA"/>
</dbReference>
<dbReference type="GO" id="GO:0015074">
    <property type="term" value="P:DNA integration"/>
    <property type="evidence" value="ECO:0007669"/>
    <property type="project" value="UniProtKB-KW"/>
</dbReference>
<dbReference type="PANTHER" id="PTHR30349">
    <property type="entry name" value="PHAGE INTEGRASE-RELATED"/>
    <property type="match status" value="1"/>
</dbReference>
<keyword evidence="3" id="KW-0233">DNA recombination</keyword>
<dbReference type="AlphaFoldDB" id="A0A848F5J4"/>
<evidence type="ECO:0000256" key="3">
    <source>
        <dbReference type="ARBA" id="ARBA00023172"/>
    </source>
</evidence>
<dbReference type="Gene3D" id="1.10.150.130">
    <property type="match status" value="1"/>
</dbReference>
<accession>A0A848F5J4</accession>
<proteinExistence type="predicted"/>
<evidence type="ECO:0000256" key="2">
    <source>
        <dbReference type="ARBA" id="ARBA00023125"/>
    </source>
</evidence>
<dbReference type="InterPro" id="IPR050090">
    <property type="entry name" value="Tyrosine_recombinase_XerCD"/>
</dbReference>
<comment type="caution">
    <text evidence="5">The sequence shown here is derived from an EMBL/GenBank/DDBJ whole genome shotgun (WGS) entry which is preliminary data.</text>
</comment>
<gene>
    <name evidence="5" type="ORF">HHL10_02600</name>
</gene>
<sequence>MNTVAARDALPVRRDPYWQRIEKGRYVGYRRMSTATPGTWLARFYDEAAAKNRWTTLGALDHLPASERFDAAQRAAREWFEHLGRGGSNANCTVRYACERYVEHLRHESGGAKADEAAARFRRYVYDEKLAGFDIKKLTATHLKDWRRKLAATPVAGKEGARRADATLNRDMASFRAALNLALADGLVTSPHAWEQALRPIPGADGRRDTYLDPDQRRRLVDAAQPALQPFLKALCALPLRPGALAQLNVSDFNPKLGALRVGTDKAGADRRIPLPAATVGLLIEAARDKLPQAPLFADASGRRWDKDSWKWPIKAAVSAAGLPESVTAYTLRHSVITDLVSRHGLDLATVAALAGTSVEMIAKHYAHLQQEHARNALAQLTL</sequence>
<dbReference type="SUPFAM" id="SSF56349">
    <property type="entry name" value="DNA breaking-rejoining enzymes"/>
    <property type="match status" value="1"/>
</dbReference>
<keyword evidence="1" id="KW-0229">DNA integration</keyword>
<evidence type="ECO:0000313" key="5">
    <source>
        <dbReference type="EMBL" id="NML13869.1"/>
    </source>
</evidence>